<evidence type="ECO:0008006" key="5">
    <source>
        <dbReference type="Google" id="ProtNLM"/>
    </source>
</evidence>
<dbReference type="AlphaFoldDB" id="A5FVS2"/>
<organism evidence="3 4">
    <name type="scientific">Acidiphilium cryptum (strain JF-5)</name>
    <dbReference type="NCBI Taxonomy" id="349163"/>
    <lineage>
        <taxon>Bacteria</taxon>
        <taxon>Pseudomonadati</taxon>
        <taxon>Pseudomonadota</taxon>
        <taxon>Alphaproteobacteria</taxon>
        <taxon>Acetobacterales</taxon>
        <taxon>Acidocellaceae</taxon>
        <taxon>Acidiphilium</taxon>
    </lineage>
</organism>
<gene>
    <name evidence="3" type="ordered locus">Acry_0480</name>
</gene>
<dbReference type="EMBL" id="CP000697">
    <property type="protein sequence ID" value="ABQ29704.1"/>
    <property type="molecule type" value="Genomic_DNA"/>
</dbReference>
<accession>A5FVS2</accession>
<dbReference type="RefSeq" id="WP_011941552.1">
    <property type="nucleotide sequence ID" value="NC_009484.1"/>
</dbReference>
<dbReference type="KEGG" id="acr:Acry_0480"/>
<evidence type="ECO:0000313" key="4">
    <source>
        <dbReference type="Proteomes" id="UP000000245"/>
    </source>
</evidence>
<name>A5FVS2_ACICJ</name>
<evidence type="ECO:0000256" key="2">
    <source>
        <dbReference type="SAM" id="SignalP"/>
    </source>
</evidence>
<reference evidence="3 4" key="1">
    <citation type="submission" date="2007-05" db="EMBL/GenBank/DDBJ databases">
        <title>Complete sequence of chromosome of Acidiphilium cryptum JF-5.</title>
        <authorList>
            <consortium name="US DOE Joint Genome Institute"/>
            <person name="Copeland A."/>
            <person name="Lucas S."/>
            <person name="Lapidus A."/>
            <person name="Barry K."/>
            <person name="Detter J.C."/>
            <person name="Glavina del Rio T."/>
            <person name="Hammon N."/>
            <person name="Israni S."/>
            <person name="Dalin E."/>
            <person name="Tice H."/>
            <person name="Pitluck S."/>
            <person name="Sims D."/>
            <person name="Brettin T."/>
            <person name="Bruce D."/>
            <person name="Han C."/>
            <person name="Schmutz J."/>
            <person name="Larimer F."/>
            <person name="Land M."/>
            <person name="Hauser L."/>
            <person name="Kyrpides N."/>
            <person name="Kim E."/>
            <person name="Magnuson T."/>
            <person name="Richardson P."/>
        </authorList>
    </citation>
    <scope>NUCLEOTIDE SEQUENCE [LARGE SCALE GENOMIC DNA]</scope>
    <source>
        <strain evidence="3 4">JF-5</strain>
    </source>
</reference>
<proteinExistence type="predicted"/>
<keyword evidence="2" id="KW-0732">Signal</keyword>
<evidence type="ECO:0000313" key="3">
    <source>
        <dbReference type="EMBL" id="ABQ29704.1"/>
    </source>
</evidence>
<dbReference type="STRING" id="349163.Acry_0480"/>
<dbReference type="PROSITE" id="PS51257">
    <property type="entry name" value="PROKAR_LIPOPROTEIN"/>
    <property type="match status" value="1"/>
</dbReference>
<dbReference type="HOGENOM" id="CLU_2079610_0_0_5"/>
<evidence type="ECO:0000256" key="1">
    <source>
        <dbReference type="SAM" id="MobiDB-lite"/>
    </source>
</evidence>
<sequence length="117" mass="10997">MRKSRLIVLVTLAGAAALLAGCASNDPFAQPGNWHENNAPMHNIAVELVNPHDLVGGHGDASFTGPIAETAVGKALKSSSSSSTSGAAGSAGGGGTSLGGAGGGLAASSGGMGGSGQ</sequence>
<feature type="region of interest" description="Disordered" evidence="1">
    <location>
        <begin position="74"/>
        <end position="94"/>
    </location>
</feature>
<dbReference type="Proteomes" id="UP000000245">
    <property type="component" value="Chromosome"/>
</dbReference>
<feature type="signal peptide" evidence="2">
    <location>
        <begin position="1"/>
        <end position="29"/>
    </location>
</feature>
<feature type="compositionally biased region" description="Low complexity" evidence="1">
    <location>
        <begin position="74"/>
        <end position="88"/>
    </location>
</feature>
<keyword evidence="4" id="KW-1185">Reference proteome</keyword>
<protein>
    <recommendedName>
        <fullName evidence="5">Lipoprotein</fullName>
    </recommendedName>
</protein>
<feature type="chain" id="PRO_5002681300" description="Lipoprotein" evidence="2">
    <location>
        <begin position="30"/>
        <end position="117"/>
    </location>
</feature>